<dbReference type="Gene3D" id="3.90.1150.10">
    <property type="entry name" value="Aspartate Aminotransferase, domain 1"/>
    <property type="match status" value="1"/>
</dbReference>
<dbReference type="NCBIfam" id="NF005526">
    <property type="entry name" value="PRK07179.1"/>
    <property type="match status" value="1"/>
</dbReference>
<evidence type="ECO:0000313" key="5">
    <source>
        <dbReference type="EMBL" id="AJG22341.1"/>
    </source>
</evidence>
<dbReference type="PANTHER" id="PTHR13693:SF100">
    <property type="entry name" value="8-AMINO-7-OXONONANOATE SYNTHASE"/>
    <property type="match status" value="1"/>
</dbReference>
<reference evidence="5 6" key="1">
    <citation type="journal article" date="2015" name="Genome Announc.">
        <title>Complete Genome Sequence of Cupriavidus basilensis 4G11, Isolated from the Oak Ridge Field Research Center Site.</title>
        <authorList>
            <person name="Ray J."/>
            <person name="Waters R.J."/>
            <person name="Skerker J.M."/>
            <person name="Kuehl J.V."/>
            <person name="Price M.N."/>
            <person name="Huang J."/>
            <person name="Chakraborty R."/>
            <person name="Arkin A.P."/>
            <person name="Deutschbauer A."/>
        </authorList>
    </citation>
    <scope>NUCLEOTIDE SEQUENCE [LARGE SCALE GENOMIC DNA]</scope>
    <source>
        <strain evidence="5">4G11</strain>
    </source>
</reference>
<keyword evidence="2 5" id="KW-0808">Transferase</keyword>
<evidence type="ECO:0000259" key="4">
    <source>
        <dbReference type="Pfam" id="PF00155"/>
    </source>
</evidence>
<proteinExistence type="predicted"/>
<dbReference type="GO" id="GO:0009102">
    <property type="term" value="P:biotin biosynthetic process"/>
    <property type="evidence" value="ECO:0007669"/>
    <property type="project" value="TreeGrafter"/>
</dbReference>
<dbReference type="PANTHER" id="PTHR13693">
    <property type="entry name" value="CLASS II AMINOTRANSFERASE/8-AMINO-7-OXONONANOATE SYNTHASE"/>
    <property type="match status" value="1"/>
</dbReference>
<dbReference type="InterPro" id="IPR004839">
    <property type="entry name" value="Aminotransferase_I/II_large"/>
</dbReference>
<sequence length="411" mass="45011">MAATAAIKLNMTNLDHQLRGAQRRGAPDRFPDFVARRLREYYVDRLQNAWGGSHPLRDMTPPPDAVHFSSNDYLSLLDESALRQHQAQVLLNNKRELLISSAFLHRDSPQHAFERRLAHFIGAEDGVICQSGWAANVGLLQSLAAPDIPVYLDMHAHASLREGALAAGARFVPFLHNNVQHARSRLAKHGAGVIAVDSVYSTSGSVAPLPALVELAEATGSILVVDESHSLGTHGPGGRGLVCELGLAERVHFRTASLAKAFAGRAGFISCSSEFKEYFACESRPAIFSSGLLAHEIAWFDAALPFISTAHARRARLHRMARLVRRELARLGYALSEGTEQIISLESGTERNTLRLRNALQRRGVFGAVFCAPATPKRHSLVRFTLNAGHTDHDIERLLRACADIRGEVNL</sequence>
<keyword evidence="3" id="KW-0663">Pyridoxal phosphate</keyword>
<evidence type="ECO:0000256" key="3">
    <source>
        <dbReference type="ARBA" id="ARBA00022898"/>
    </source>
</evidence>
<dbReference type="InterPro" id="IPR015421">
    <property type="entry name" value="PyrdxlP-dep_Trfase_major"/>
</dbReference>
<dbReference type="InterPro" id="IPR015424">
    <property type="entry name" value="PyrdxlP-dep_Trfase"/>
</dbReference>
<dbReference type="Gene3D" id="3.40.640.10">
    <property type="entry name" value="Type I PLP-dependent aspartate aminotransferase-like (Major domain)"/>
    <property type="match status" value="1"/>
</dbReference>
<dbReference type="EMBL" id="CP010537">
    <property type="protein sequence ID" value="AJG22341.1"/>
    <property type="molecule type" value="Genomic_DNA"/>
</dbReference>
<dbReference type="Pfam" id="PF00155">
    <property type="entry name" value="Aminotran_1_2"/>
    <property type="match status" value="1"/>
</dbReference>
<organism evidence="5 6">
    <name type="scientific">Cupriavidus basilensis</name>
    <dbReference type="NCBI Taxonomy" id="68895"/>
    <lineage>
        <taxon>Bacteria</taxon>
        <taxon>Pseudomonadati</taxon>
        <taxon>Pseudomonadota</taxon>
        <taxon>Betaproteobacteria</taxon>
        <taxon>Burkholderiales</taxon>
        <taxon>Burkholderiaceae</taxon>
        <taxon>Cupriavidus</taxon>
    </lineage>
</organism>
<dbReference type="InterPro" id="IPR050087">
    <property type="entry name" value="AON_synthase_class-II"/>
</dbReference>
<dbReference type="AlphaFoldDB" id="A0A0C4YP13"/>
<feature type="domain" description="Aminotransferase class I/classII large" evidence="4">
    <location>
        <begin position="65"/>
        <end position="401"/>
    </location>
</feature>
<dbReference type="EC" id="2.3.1.47" evidence="5"/>
<evidence type="ECO:0000256" key="2">
    <source>
        <dbReference type="ARBA" id="ARBA00022679"/>
    </source>
</evidence>
<dbReference type="GO" id="GO:0030170">
    <property type="term" value="F:pyridoxal phosphate binding"/>
    <property type="evidence" value="ECO:0007669"/>
    <property type="project" value="InterPro"/>
</dbReference>
<dbReference type="InterPro" id="IPR015422">
    <property type="entry name" value="PyrdxlP-dep_Trfase_small"/>
</dbReference>
<dbReference type="Proteomes" id="UP000031843">
    <property type="component" value="Chromosome secondary"/>
</dbReference>
<dbReference type="SUPFAM" id="SSF53383">
    <property type="entry name" value="PLP-dependent transferases"/>
    <property type="match status" value="1"/>
</dbReference>
<name>A0A0C4YP13_9BURK</name>
<comment type="cofactor">
    <cofactor evidence="1">
        <name>pyridoxal 5'-phosphate</name>
        <dbReference type="ChEBI" id="CHEBI:597326"/>
    </cofactor>
</comment>
<keyword evidence="6" id="KW-1185">Reference proteome</keyword>
<evidence type="ECO:0000313" key="6">
    <source>
        <dbReference type="Proteomes" id="UP000031843"/>
    </source>
</evidence>
<dbReference type="STRING" id="68895.RR42_s0750"/>
<accession>A0A0C4YP13</accession>
<protein>
    <submittedName>
        <fullName evidence="5">8-amino-7-oxononanoate synthase</fullName>
        <ecNumber evidence="5">2.3.1.47</ecNumber>
    </submittedName>
</protein>
<evidence type="ECO:0000256" key="1">
    <source>
        <dbReference type="ARBA" id="ARBA00001933"/>
    </source>
</evidence>
<dbReference type="GO" id="GO:0008710">
    <property type="term" value="F:8-amino-7-oxononanoate synthase activity"/>
    <property type="evidence" value="ECO:0007669"/>
    <property type="project" value="UniProtKB-EC"/>
</dbReference>
<keyword evidence="5" id="KW-0012">Acyltransferase</keyword>
<dbReference type="KEGG" id="cbw:RR42_s0750"/>
<dbReference type="RefSeq" id="WP_330218538.1">
    <property type="nucleotide sequence ID" value="NZ_CP010537.1"/>
</dbReference>
<gene>
    <name evidence="5" type="ORF">RR42_s0750</name>
</gene>